<protein>
    <submittedName>
        <fullName evidence="3">SDR family oxidoreductase</fullName>
    </submittedName>
</protein>
<keyword evidence="4" id="KW-1185">Reference proteome</keyword>
<name>A0A6C0P1A1_9BACL</name>
<dbReference type="CDD" id="cd05233">
    <property type="entry name" value="SDR_c"/>
    <property type="match status" value="1"/>
</dbReference>
<dbReference type="SUPFAM" id="SSF51735">
    <property type="entry name" value="NAD(P)-binding Rossmann-fold domains"/>
    <property type="match status" value="1"/>
</dbReference>
<dbReference type="AlphaFoldDB" id="A0A6C0P1A1"/>
<dbReference type="InterPro" id="IPR036291">
    <property type="entry name" value="NAD(P)-bd_dom_sf"/>
</dbReference>
<organism evidence="3 4">
    <name type="scientific">Paenibacillus rhizovicinus</name>
    <dbReference type="NCBI Taxonomy" id="2704463"/>
    <lineage>
        <taxon>Bacteria</taxon>
        <taxon>Bacillati</taxon>
        <taxon>Bacillota</taxon>
        <taxon>Bacilli</taxon>
        <taxon>Bacillales</taxon>
        <taxon>Paenibacillaceae</taxon>
        <taxon>Paenibacillus</taxon>
    </lineage>
</organism>
<dbReference type="PANTHER" id="PTHR42760:SF133">
    <property type="entry name" value="3-OXOACYL-[ACYL-CARRIER-PROTEIN] REDUCTASE"/>
    <property type="match status" value="1"/>
</dbReference>
<evidence type="ECO:0000313" key="4">
    <source>
        <dbReference type="Proteomes" id="UP000479114"/>
    </source>
</evidence>
<dbReference type="EMBL" id="CP048286">
    <property type="protein sequence ID" value="QHW32320.1"/>
    <property type="molecule type" value="Genomic_DNA"/>
</dbReference>
<dbReference type="Proteomes" id="UP000479114">
    <property type="component" value="Chromosome"/>
</dbReference>
<dbReference type="InterPro" id="IPR002347">
    <property type="entry name" value="SDR_fam"/>
</dbReference>
<dbReference type="GO" id="GO:0016616">
    <property type="term" value="F:oxidoreductase activity, acting on the CH-OH group of donors, NAD or NADP as acceptor"/>
    <property type="evidence" value="ECO:0007669"/>
    <property type="project" value="TreeGrafter"/>
</dbReference>
<keyword evidence="2" id="KW-0560">Oxidoreductase</keyword>
<evidence type="ECO:0000256" key="1">
    <source>
        <dbReference type="ARBA" id="ARBA00006484"/>
    </source>
</evidence>
<dbReference type="Pfam" id="PF13561">
    <property type="entry name" value="adh_short_C2"/>
    <property type="match status" value="1"/>
</dbReference>
<proteinExistence type="inferred from homology"/>
<dbReference type="RefSeq" id="WP_162641753.1">
    <property type="nucleotide sequence ID" value="NZ_CP048286.1"/>
</dbReference>
<evidence type="ECO:0000313" key="3">
    <source>
        <dbReference type="EMBL" id="QHW32320.1"/>
    </source>
</evidence>
<dbReference type="Gene3D" id="3.40.50.720">
    <property type="entry name" value="NAD(P)-binding Rossmann-like Domain"/>
    <property type="match status" value="1"/>
</dbReference>
<sequence length="250" mass="27094">MNAAMNKAVLITPSGKPFEREVLNGLLERGCSVALPVADAEEANGYMEGLSESNRSRFIPLIGASDDEAGIVETVGRAIRHMGGLDMLIHGAAIVDEDACYDADPAAFGRQTSAALRSRMLYSRAAAAHMARDKKGHIAFLLLADSLYYADYPSSPVLNHGTIAMMKTLAKELSPFRIAVNAVTCGCYADPEERTDRKALKQKLEIHALKPYLPQPQELVAASLDWLLHVPERLVSGQNMHIGAGMDTFI</sequence>
<dbReference type="KEGG" id="prz:GZH47_16905"/>
<evidence type="ECO:0000256" key="2">
    <source>
        <dbReference type="ARBA" id="ARBA00023002"/>
    </source>
</evidence>
<dbReference type="GO" id="GO:0006633">
    <property type="term" value="P:fatty acid biosynthetic process"/>
    <property type="evidence" value="ECO:0007669"/>
    <property type="project" value="TreeGrafter"/>
</dbReference>
<gene>
    <name evidence="3" type="ORF">GZH47_16905</name>
</gene>
<comment type="similarity">
    <text evidence="1">Belongs to the short-chain dehydrogenases/reductases (SDR) family.</text>
</comment>
<dbReference type="GO" id="GO:0048038">
    <property type="term" value="F:quinone binding"/>
    <property type="evidence" value="ECO:0007669"/>
    <property type="project" value="TreeGrafter"/>
</dbReference>
<dbReference type="PANTHER" id="PTHR42760">
    <property type="entry name" value="SHORT-CHAIN DEHYDROGENASES/REDUCTASES FAMILY MEMBER"/>
    <property type="match status" value="1"/>
</dbReference>
<reference evidence="3 4" key="1">
    <citation type="submission" date="2020-02" db="EMBL/GenBank/DDBJ databases">
        <title>Paenibacillus sp. nov., isolated from rhizosphere soil of tomato.</title>
        <authorList>
            <person name="Weon H.-Y."/>
            <person name="Lee S.A."/>
        </authorList>
    </citation>
    <scope>NUCLEOTIDE SEQUENCE [LARGE SCALE GENOMIC DNA]</scope>
    <source>
        <strain evidence="3 4">14171R-81</strain>
    </source>
</reference>
<accession>A0A6C0P1A1</accession>